<reference evidence="2" key="1">
    <citation type="submission" date="2021-02" db="EMBL/GenBank/DDBJ databases">
        <authorList>
            <person name="Nowell W R."/>
        </authorList>
    </citation>
    <scope>NUCLEOTIDE SEQUENCE</scope>
</reference>
<accession>A0A820EVN1</accession>
<dbReference type="AlphaFoldDB" id="A0A820EVN1"/>
<protein>
    <submittedName>
        <fullName evidence="2">Uncharacterized protein</fullName>
    </submittedName>
</protein>
<evidence type="ECO:0000313" key="1">
    <source>
        <dbReference type="EMBL" id="CAF1303611.1"/>
    </source>
</evidence>
<gene>
    <name evidence="2" type="ORF">JBS370_LOCUS38855</name>
    <name evidence="1" type="ORF">RFH988_LOCUS29859</name>
</gene>
<organism evidence="2 3">
    <name type="scientific">Rotaria sordida</name>
    <dbReference type="NCBI Taxonomy" id="392033"/>
    <lineage>
        <taxon>Eukaryota</taxon>
        <taxon>Metazoa</taxon>
        <taxon>Spiralia</taxon>
        <taxon>Gnathifera</taxon>
        <taxon>Rotifera</taxon>
        <taxon>Eurotatoria</taxon>
        <taxon>Bdelloidea</taxon>
        <taxon>Philodinida</taxon>
        <taxon>Philodinidae</taxon>
        <taxon>Rotaria</taxon>
    </lineage>
</organism>
<dbReference type="Proteomes" id="UP000663836">
    <property type="component" value="Unassembled WGS sequence"/>
</dbReference>
<comment type="caution">
    <text evidence="2">The sequence shown here is derived from an EMBL/GenBank/DDBJ whole genome shotgun (WGS) entry which is preliminary data.</text>
</comment>
<dbReference type="EMBL" id="CAJOBD010023221">
    <property type="protein sequence ID" value="CAF4254768.1"/>
    <property type="molecule type" value="Genomic_DNA"/>
</dbReference>
<evidence type="ECO:0000313" key="2">
    <source>
        <dbReference type="EMBL" id="CAF4254768.1"/>
    </source>
</evidence>
<dbReference type="OrthoDB" id="10039081at2759"/>
<proteinExistence type="predicted"/>
<dbReference type="EMBL" id="CAJNOO010002876">
    <property type="protein sequence ID" value="CAF1303611.1"/>
    <property type="molecule type" value="Genomic_DNA"/>
</dbReference>
<evidence type="ECO:0000313" key="3">
    <source>
        <dbReference type="Proteomes" id="UP000663836"/>
    </source>
</evidence>
<dbReference type="Proteomes" id="UP000663882">
    <property type="component" value="Unassembled WGS sequence"/>
</dbReference>
<name>A0A820EVN1_9BILA</name>
<sequence>MYDLEISKEKFFIGTLIKIVNLLLKVNTLKIHFLPLYEPRMLNSKELFIFSSIEDTSKITNVYLEKMNEIEEFSFLLELCPNMKSFKVDYIKHIDLKFVLRYIFKTITEDCNDYLCLLCFRIPTVHDEMIRKLKRMINFENFLFNYTIKHISDYTYIE</sequence>